<organism evidence="12 13">
    <name type="scientific">Massariosphaeria phaeospora</name>
    <dbReference type="NCBI Taxonomy" id="100035"/>
    <lineage>
        <taxon>Eukaryota</taxon>
        <taxon>Fungi</taxon>
        <taxon>Dikarya</taxon>
        <taxon>Ascomycota</taxon>
        <taxon>Pezizomycotina</taxon>
        <taxon>Dothideomycetes</taxon>
        <taxon>Pleosporomycetidae</taxon>
        <taxon>Pleosporales</taxon>
        <taxon>Pleosporales incertae sedis</taxon>
        <taxon>Massariosphaeria</taxon>
    </lineage>
</organism>
<feature type="transmembrane region" description="Helical" evidence="11">
    <location>
        <begin position="12"/>
        <end position="32"/>
    </location>
</feature>
<comment type="caution">
    <text evidence="12">The sequence shown here is derived from an EMBL/GenBank/DDBJ whole genome shotgun (WGS) entry which is preliminary data.</text>
</comment>
<dbReference type="PANTHER" id="PTHR12804:SF0">
    <property type="entry name" value="SIGNAL PEPTIDASE COMPLEX SUBUNIT 3"/>
    <property type="match status" value="1"/>
</dbReference>
<protein>
    <recommendedName>
        <fullName evidence="9">Signal peptidase subunit 3</fullName>
    </recommendedName>
</protein>
<feature type="region of interest" description="Disordered" evidence="10">
    <location>
        <begin position="122"/>
        <end position="158"/>
    </location>
</feature>
<evidence type="ECO:0000256" key="7">
    <source>
        <dbReference type="ARBA" id="ARBA00023136"/>
    </source>
</evidence>
<evidence type="ECO:0000256" key="10">
    <source>
        <dbReference type="SAM" id="MobiDB-lite"/>
    </source>
</evidence>
<feature type="compositionally biased region" description="Basic residues" evidence="10">
    <location>
        <begin position="135"/>
        <end position="149"/>
    </location>
</feature>
<dbReference type="Pfam" id="PF04573">
    <property type="entry name" value="SPC22"/>
    <property type="match status" value="2"/>
</dbReference>
<evidence type="ECO:0000256" key="3">
    <source>
        <dbReference type="ARBA" id="ARBA00022692"/>
    </source>
</evidence>
<proteinExistence type="inferred from homology"/>
<gene>
    <name evidence="12" type="ORF">BDV95DRAFT_495291</name>
</gene>
<evidence type="ECO:0000256" key="5">
    <source>
        <dbReference type="ARBA" id="ARBA00022968"/>
    </source>
</evidence>
<dbReference type="OrthoDB" id="10261524at2759"/>
<dbReference type="PANTHER" id="PTHR12804">
    <property type="entry name" value="MICROSOMAL SIGNAL PEPTIDASE 23 KD SUBUNIT SPC22/23"/>
    <property type="match status" value="1"/>
</dbReference>
<dbReference type="PIRSF" id="PIRSF016089">
    <property type="entry name" value="SPC22"/>
    <property type="match status" value="1"/>
</dbReference>
<keyword evidence="13" id="KW-1185">Reference proteome</keyword>
<comment type="similarity">
    <text evidence="2 9">Belongs to the SPCS3 family.</text>
</comment>
<dbReference type="AlphaFoldDB" id="A0A7C8M851"/>
<comment type="subcellular location">
    <subcellularLocation>
        <location evidence="1">Endoplasmic reticulum membrane</location>
        <topology evidence="1">Single-pass type II membrane protein</topology>
    </subcellularLocation>
</comment>
<sequence>MHSALVRVQNVFGFFTTVAFTVAAVIALSSFIHPQTPSATIQLRNVQVVKGRPHYYSYKKEEYAHIKFDLDADLSTLFNWNTKQVFLYIKAIYPSTKPNEPASEAIIWDAILASDSAPWNENHYIHPTPPNTKKAQPKSKATAKTKSKTKQAAESPYPRGQLHLFNQRPKYQITDISGKLQNRTDVQLELSWNAQPWVGALLWANKLDMGMWKGLRGGVSDAFDFPEIGAKKKKDLETEKGKEGYRLQAGGEQPRRAPPA</sequence>
<keyword evidence="5" id="KW-0735">Signal-anchor</keyword>
<keyword evidence="6 11" id="KW-1133">Transmembrane helix</keyword>
<keyword evidence="3 11" id="KW-0812">Transmembrane</keyword>
<dbReference type="GO" id="GO:0005787">
    <property type="term" value="C:signal peptidase complex"/>
    <property type="evidence" value="ECO:0007669"/>
    <property type="project" value="UniProtKB-UniRule"/>
</dbReference>
<feature type="compositionally biased region" description="Basic and acidic residues" evidence="10">
    <location>
        <begin position="234"/>
        <end position="245"/>
    </location>
</feature>
<evidence type="ECO:0000256" key="4">
    <source>
        <dbReference type="ARBA" id="ARBA00022824"/>
    </source>
</evidence>
<evidence type="ECO:0000313" key="13">
    <source>
        <dbReference type="Proteomes" id="UP000481861"/>
    </source>
</evidence>
<name>A0A7C8M851_9PLEO</name>
<keyword evidence="4 9" id="KW-0256">Endoplasmic reticulum</keyword>
<evidence type="ECO:0000256" key="9">
    <source>
        <dbReference type="PIRNR" id="PIRNR016089"/>
    </source>
</evidence>
<evidence type="ECO:0000256" key="2">
    <source>
        <dbReference type="ARBA" id="ARBA00009289"/>
    </source>
</evidence>
<accession>A0A7C8M851</accession>
<evidence type="ECO:0000313" key="12">
    <source>
        <dbReference type="EMBL" id="KAF2871279.1"/>
    </source>
</evidence>
<evidence type="ECO:0000256" key="8">
    <source>
        <dbReference type="ARBA" id="ARBA00045670"/>
    </source>
</evidence>
<dbReference type="InterPro" id="IPR007653">
    <property type="entry name" value="SPC3"/>
</dbReference>
<dbReference type="GO" id="GO:0045047">
    <property type="term" value="P:protein targeting to ER"/>
    <property type="evidence" value="ECO:0007669"/>
    <property type="project" value="TreeGrafter"/>
</dbReference>
<evidence type="ECO:0000256" key="11">
    <source>
        <dbReference type="SAM" id="Phobius"/>
    </source>
</evidence>
<evidence type="ECO:0000256" key="6">
    <source>
        <dbReference type="ARBA" id="ARBA00022989"/>
    </source>
</evidence>
<keyword evidence="7 9" id="KW-0472">Membrane</keyword>
<reference evidence="12 13" key="1">
    <citation type="submission" date="2020-01" db="EMBL/GenBank/DDBJ databases">
        <authorList>
            <consortium name="DOE Joint Genome Institute"/>
            <person name="Haridas S."/>
            <person name="Albert R."/>
            <person name="Binder M."/>
            <person name="Bloem J."/>
            <person name="Labutti K."/>
            <person name="Salamov A."/>
            <person name="Andreopoulos B."/>
            <person name="Baker S.E."/>
            <person name="Barry K."/>
            <person name="Bills G."/>
            <person name="Bluhm B.H."/>
            <person name="Cannon C."/>
            <person name="Castanera R."/>
            <person name="Culley D.E."/>
            <person name="Daum C."/>
            <person name="Ezra D."/>
            <person name="Gonzalez J.B."/>
            <person name="Henrissat B."/>
            <person name="Kuo A."/>
            <person name="Liang C."/>
            <person name="Lipzen A."/>
            <person name="Lutzoni F."/>
            <person name="Magnuson J."/>
            <person name="Mondo S."/>
            <person name="Nolan M."/>
            <person name="Ohm R."/>
            <person name="Pangilinan J."/>
            <person name="Park H.-J.H."/>
            <person name="Ramirez L."/>
            <person name="Alfaro M."/>
            <person name="Sun H."/>
            <person name="Tritt A."/>
            <person name="Yoshinaga Y."/>
            <person name="Zwiers L.-H.L."/>
            <person name="Turgeon B.G."/>
            <person name="Goodwin S.B."/>
            <person name="Spatafora J.W."/>
            <person name="Crous P.W."/>
            <person name="Grigoriev I.V."/>
        </authorList>
    </citation>
    <scope>NUCLEOTIDE SEQUENCE [LARGE SCALE GENOMIC DNA]</scope>
    <source>
        <strain evidence="12 13">CBS 611.86</strain>
    </source>
</reference>
<dbReference type="Proteomes" id="UP000481861">
    <property type="component" value="Unassembled WGS sequence"/>
</dbReference>
<feature type="region of interest" description="Disordered" evidence="10">
    <location>
        <begin position="234"/>
        <end position="260"/>
    </location>
</feature>
<dbReference type="EMBL" id="JAADJZ010000012">
    <property type="protein sequence ID" value="KAF2871279.1"/>
    <property type="molecule type" value="Genomic_DNA"/>
</dbReference>
<comment type="function">
    <text evidence="8">Essential component of the signal peptidase complex (SPC) which catalyzes the cleavage of N-terminal signal sequences from nascent proteins as they are translocated into the lumen of the endoplasmic reticulum. Essential for the SPC catalytic activity, possibly by stabilizing and positioning the active center of the complex close to the lumenal surface. Essential for viability.</text>
</comment>
<evidence type="ECO:0000256" key="1">
    <source>
        <dbReference type="ARBA" id="ARBA00004648"/>
    </source>
</evidence>
<dbReference type="GO" id="GO:0006465">
    <property type="term" value="P:signal peptide processing"/>
    <property type="evidence" value="ECO:0007669"/>
    <property type="project" value="UniProtKB-UniRule"/>
</dbReference>